<gene>
    <name evidence="1" type="ORF">ACFSX9_04080</name>
</gene>
<sequence>MSNTEIWLPSLITKTPQEGRALAITMARKTIGAIQTDPEKRKQMRPEYADDTAQLISSAQVVAIEFQTIAKANKYWRNEK</sequence>
<dbReference type="InterPro" id="IPR038125">
    <property type="entry name" value="HTHP_sf"/>
</dbReference>
<protein>
    <submittedName>
        <fullName evidence="1">Hexameric tyrosine-coordinated heme protein</fullName>
    </submittedName>
</protein>
<evidence type="ECO:0000313" key="1">
    <source>
        <dbReference type="EMBL" id="MFD2907909.1"/>
    </source>
</evidence>
<dbReference type="Pfam" id="PF11534">
    <property type="entry name" value="HTHP"/>
    <property type="match status" value="1"/>
</dbReference>
<reference evidence="2" key="1">
    <citation type="journal article" date="2019" name="Int. J. Syst. Evol. Microbiol.">
        <title>The Global Catalogue of Microorganisms (GCM) 10K type strain sequencing project: providing services to taxonomists for standard genome sequencing and annotation.</title>
        <authorList>
            <consortium name="The Broad Institute Genomics Platform"/>
            <consortium name="The Broad Institute Genome Sequencing Center for Infectious Disease"/>
            <person name="Wu L."/>
            <person name="Ma J."/>
        </authorList>
    </citation>
    <scope>NUCLEOTIDE SEQUENCE [LARGE SCALE GENOMIC DNA]</scope>
    <source>
        <strain evidence="2">KCTC 52644</strain>
    </source>
</reference>
<name>A0ABW5Z4Y9_9FLAO</name>
<comment type="caution">
    <text evidence="1">The sequence shown here is derived from an EMBL/GenBank/DDBJ whole genome shotgun (WGS) entry which is preliminary data.</text>
</comment>
<accession>A0ABW5Z4Y9</accession>
<proteinExistence type="predicted"/>
<dbReference type="RefSeq" id="WP_379804753.1">
    <property type="nucleotide sequence ID" value="NZ_JBHUOL010000010.1"/>
</dbReference>
<keyword evidence="2" id="KW-1185">Reference proteome</keyword>
<dbReference type="InterPro" id="IPR021111">
    <property type="entry name" value="Hexamer_Tyr-coord_heme_pr_HTHP"/>
</dbReference>
<dbReference type="Gene3D" id="6.10.80.10">
    <property type="entry name" value="Hexameric tyrosine-coordinated heme protein (HTHP)"/>
    <property type="match status" value="1"/>
</dbReference>
<evidence type="ECO:0000313" key="2">
    <source>
        <dbReference type="Proteomes" id="UP001597549"/>
    </source>
</evidence>
<dbReference type="Proteomes" id="UP001597549">
    <property type="component" value="Unassembled WGS sequence"/>
</dbReference>
<dbReference type="EMBL" id="JBHUOL010000010">
    <property type="protein sequence ID" value="MFD2907909.1"/>
    <property type="molecule type" value="Genomic_DNA"/>
</dbReference>
<organism evidence="1 2">
    <name type="scientific">Flavobacterium ardleyense</name>
    <dbReference type="NCBI Taxonomy" id="2038737"/>
    <lineage>
        <taxon>Bacteria</taxon>
        <taxon>Pseudomonadati</taxon>
        <taxon>Bacteroidota</taxon>
        <taxon>Flavobacteriia</taxon>
        <taxon>Flavobacteriales</taxon>
        <taxon>Flavobacteriaceae</taxon>
        <taxon>Flavobacterium</taxon>
    </lineage>
</organism>